<evidence type="ECO:0000313" key="2">
    <source>
        <dbReference type="EMBL" id="CAH7686513.1"/>
    </source>
</evidence>
<dbReference type="AlphaFoldDB" id="A0AAV0BK88"/>
<name>A0AAV0BK88_PHAPC</name>
<protein>
    <recommendedName>
        <fullName evidence="4">Secreted protein</fullName>
    </recommendedName>
</protein>
<evidence type="ECO:0008006" key="4">
    <source>
        <dbReference type="Google" id="ProtNLM"/>
    </source>
</evidence>
<dbReference type="PANTHER" id="PTHR34618:SF1">
    <property type="entry name" value="SECRETED PROTEIN"/>
    <property type="match status" value="1"/>
</dbReference>
<feature type="chain" id="PRO_5043695580" description="Secreted protein" evidence="1">
    <location>
        <begin position="24"/>
        <end position="330"/>
    </location>
</feature>
<evidence type="ECO:0000313" key="3">
    <source>
        <dbReference type="Proteomes" id="UP001153365"/>
    </source>
</evidence>
<proteinExistence type="predicted"/>
<dbReference type="Proteomes" id="UP001153365">
    <property type="component" value="Unassembled WGS sequence"/>
</dbReference>
<organism evidence="2 3">
    <name type="scientific">Phakopsora pachyrhizi</name>
    <name type="common">Asian soybean rust disease fungus</name>
    <dbReference type="NCBI Taxonomy" id="170000"/>
    <lineage>
        <taxon>Eukaryota</taxon>
        <taxon>Fungi</taxon>
        <taxon>Dikarya</taxon>
        <taxon>Basidiomycota</taxon>
        <taxon>Pucciniomycotina</taxon>
        <taxon>Pucciniomycetes</taxon>
        <taxon>Pucciniales</taxon>
        <taxon>Phakopsoraceae</taxon>
        <taxon>Phakopsora</taxon>
    </lineage>
</organism>
<keyword evidence="3" id="KW-1185">Reference proteome</keyword>
<feature type="signal peptide" evidence="1">
    <location>
        <begin position="1"/>
        <end position="23"/>
    </location>
</feature>
<evidence type="ECO:0000256" key="1">
    <source>
        <dbReference type="SAM" id="SignalP"/>
    </source>
</evidence>
<dbReference type="Pfam" id="PF11327">
    <property type="entry name" value="Egh16-like"/>
    <property type="match status" value="1"/>
</dbReference>
<dbReference type="EMBL" id="CALTRL010005796">
    <property type="protein sequence ID" value="CAH7686513.1"/>
    <property type="molecule type" value="Genomic_DNA"/>
</dbReference>
<comment type="caution">
    <text evidence="2">The sequence shown here is derived from an EMBL/GenBank/DDBJ whole genome shotgun (WGS) entry which is preliminary data.</text>
</comment>
<reference evidence="2" key="1">
    <citation type="submission" date="2022-06" db="EMBL/GenBank/DDBJ databases">
        <authorList>
            <consortium name="SYNGENTA / RWTH Aachen University"/>
        </authorList>
    </citation>
    <scope>NUCLEOTIDE SEQUENCE</scope>
</reference>
<accession>A0AAV0BK88</accession>
<sequence length="330" mass="36294">MPHPLWISFVLSVLLQVIPLVWGHCKIVTAAGNLNTSSQVSYGFGVDLHSKYPWFKSQAGDAGADSEVFTESKEFVANPNPPCGMRAKMGALDFDSSFSQAEAMGVGNTLEDGSFEALIFQVNRDGGGQCTCEYNTVGQPDKFKFCKTLINPPGQNGIWPQDRVNHTAKFQLPRDTTCRGGMFKDKCLIRIRCGEFLRFGGCLAIKTPASPHKLQLKVVIGGKTSMKTKPDLPRNDVSSIAQKVFNTLKAKGAFVPISSGRYKRSPAMHIHALQHVRTLGVTPLKSNFDSMADEISFKVIELMRANKVFLVAKKAKSILKDYRDSTSAER</sequence>
<keyword evidence="1" id="KW-0732">Signal</keyword>
<gene>
    <name evidence="2" type="ORF">PPACK8108_LOCUS21168</name>
</gene>
<dbReference type="InterPro" id="IPR021476">
    <property type="entry name" value="Egh16-like"/>
</dbReference>
<dbReference type="PANTHER" id="PTHR34618">
    <property type="entry name" value="SURFACE PROTEIN MAS1, PUTATIVE-RELATED"/>
    <property type="match status" value="1"/>
</dbReference>